<dbReference type="PANTHER" id="PTHR46517:SF1">
    <property type="entry name" value="FRUCTOSE-2,6-BISPHOSPHATASE TIGAR"/>
    <property type="match status" value="1"/>
</dbReference>
<dbReference type="Pfam" id="PF00300">
    <property type="entry name" value="His_Phos_1"/>
    <property type="match status" value="1"/>
</dbReference>
<dbReference type="CDD" id="cd07067">
    <property type="entry name" value="HP_PGM_like"/>
    <property type="match status" value="1"/>
</dbReference>
<dbReference type="Gene3D" id="3.40.50.1240">
    <property type="entry name" value="Phosphoglycerate mutase-like"/>
    <property type="match status" value="1"/>
</dbReference>
<dbReference type="GO" id="GO:0004331">
    <property type="term" value="F:fructose-2,6-bisphosphate 2-phosphatase activity"/>
    <property type="evidence" value="ECO:0007669"/>
    <property type="project" value="TreeGrafter"/>
</dbReference>
<dbReference type="InterPro" id="IPR029033">
    <property type="entry name" value="His_PPase_superfam"/>
</dbReference>
<keyword evidence="1" id="KW-0378">Hydrolase</keyword>
<protein>
    <submittedName>
        <fullName evidence="4">Uncharacterized protein</fullName>
    </submittedName>
</protein>
<dbReference type="OrthoDB" id="354304at2759"/>
<feature type="binding site" evidence="3">
    <location>
        <begin position="7"/>
        <end position="14"/>
    </location>
    <ligand>
        <name>substrate</name>
    </ligand>
</feature>
<dbReference type="GO" id="GO:0005829">
    <property type="term" value="C:cytosol"/>
    <property type="evidence" value="ECO:0007669"/>
    <property type="project" value="TreeGrafter"/>
</dbReference>
<dbReference type="RefSeq" id="XP_019023062.1">
    <property type="nucleotide sequence ID" value="XM_019169645.1"/>
</dbReference>
<evidence type="ECO:0000256" key="2">
    <source>
        <dbReference type="PIRSR" id="PIRSR613078-1"/>
    </source>
</evidence>
<sequence>MKVTIVRHGETDSNVKRIIQGSTDTPLNTNGLRQADQVGDRLKDEHYDAVFCSDLQRCRQTLNGFLRHRPDLSDSVAYTPSLREKDLGDLEGLTLAEAQKLITSRNHTMNDYGEGQPAFSHRLLKFWGDHIEPLRPTAISVLIVTHGGAIATLLTELELQRHFTYAQGVKYGGVPRNTGVSVVECPKGSLRGVVEVYGDISHVKQEMKETVVGVDAAVGQAAKKAEEERGIITGFALGFRAAA</sequence>
<dbReference type="InterPro" id="IPR051695">
    <property type="entry name" value="Phosphoglycerate_Mutase"/>
</dbReference>
<keyword evidence="5" id="KW-1185">Reference proteome</keyword>
<reference evidence="4 5" key="2">
    <citation type="journal article" date="2014" name="J. Gen. Appl. Microbiol.">
        <title>The early diverging ascomycetous budding yeast Saitoella complicata has three histone deacetylases belonging to the Clr6, Hos2, and Rpd3 lineages.</title>
        <authorList>
            <person name="Nishida H."/>
            <person name="Matsumoto T."/>
            <person name="Kondo S."/>
            <person name="Hamamoto M."/>
            <person name="Yoshikawa H."/>
        </authorList>
    </citation>
    <scope>NUCLEOTIDE SEQUENCE [LARGE SCALE GENOMIC DNA]</scope>
    <source>
        <strain evidence="4 5">NRRL Y-17804</strain>
    </source>
</reference>
<feature type="binding site" evidence="3">
    <location>
        <position position="57"/>
    </location>
    <ligand>
        <name>substrate</name>
    </ligand>
</feature>
<dbReference type="OMA" id="DANNERW"/>
<organism evidence="4 5">
    <name type="scientific">Saitoella complicata (strain BCRC 22490 / CBS 7301 / JCM 7358 / NBRC 10748 / NRRL Y-17804)</name>
    <dbReference type="NCBI Taxonomy" id="698492"/>
    <lineage>
        <taxon>Eukaryota</taxon>
        <taxon>Fungi</taxon>
        <taxon>Dikarya</taxon>
        <taxon>Ascomycota</taxon>
        <taxon>Taphrinomycotina</taxon>
        <taxon>Taphrinomycotina incertae sedis</taxon>
        <taxon>Saitoella</taxon>
    </lineage>
</organism>
<evidence type="ECO:0000313" key="4">
    <source>
        <dbReference type="EMBL" id="GAO48661.1"/>
    </source>
</evidence>
<name>A0A0E9NG44_SAICN</name>
<dbReference type="SUPFAM" id="SSF53254">
    <property type="entry name" value="Phosphoglycerate mutase-like"/>
    <property type="match status" value="1"/>
</dbReference>
<feature type="active site" description="Tele-phosphohistidine intermediate" evidence="2">
    <location>
        <position position="8"/>
    </location>
</feature>
<evidence type="ECO:0000256" key="3">
    <source>
        <dbReference type="PIRSR" id="PIRSR613078-2"/>
    </source>
</evidence>
<gene>
    <name evidence="4" type="ORF">G7K_2831-t1</name>
</gene>
<reference evidence="4 5" key="3">
    <citation type="journal article" date="2015" name="Genome Announc.">
        <title>Draft Genome Sequence of the Archiascomycetous Yeast Saitoella complicata.</title>
        <authorList>
            <person name="Yamauchi K."/>
            <person name="Kondo S."/>
            <person name="Hamamoto M."/>
            <person name="Takahashi Y."/>
            <person name="Ogura Y."/>
            <person name="Hayashi T."/>
            <person name="Nishida H."/>
        </authorList>
    </citation>
    <scope>NUCLEOTIDE SEQUENCE [LARGE SCALE GENOMIC DNA]</scope>
    <source>
        <strain evidence="4 5">NRRL Y-17804</strain>
    </source>
</reference>
<comment type="caution">
    <text evidence="4">The sequence shown here is derived from an EMBL/GenBank/DDBJ whole genome shotgun (WGS) entry which is preliminary data.</text>
</comment>
<dbReference type="GO" id="GO:0045820">
    <property type="term" value="P:negative regulation of glycolytic process"/>
    <property type="evidence" value="ECO:0007669"/>
    <property type="project" value="TreeGrafter"/>
</dbReference>
<dbReference type="STRING" id="698492.A0A0E9NG44"/>
<dbReference type="PANTHER" id="PTHR46517">
    <property type="entry name" value="FRUCTOSE-2,6-BISPHOSPHATASE TIGAR"/>
    <property type="match status" value="1"/>
</dbReference>
<dbReference type="InterPro" id="IPR013078">
    <property type="entry name" value="His_Pase_superF_clade-1"/>
</dbReference>
<reference evidence="4 5" key="1">
    <citation type="journal article" date="2011" name="J. Gen. Appl. Microbiol.">
        <title>Draft genome sequencing of the enigmatic yeast Saitoella complicata.</title>
        <authorList>
            <person name="Nishida H."/>
            <person name="Hamamoto M."/>
            <person name="Sugiyama J."/>
        </authorList>
    </citation>
    <scope>NUCLEOTIDE SEQUENCE [LARGE SCALE GENOMIC DNA]</scope>
    <source>
        <strain evidence="4 5">NRRL Y-17804</strain>
    </source>
</reference>
<dbReference type="GO" id="GO:0043456">
    <property type="term" value="P:regulation of pentose-phosphate shunt"/>
    <property type="evidence" value="ECO:0007669"/>
    <property type="project" value="TreeGrafter"/>
</dbReference>
<feature type="active site" description="Proton donor/acceptor" evidence="2">
    <location>
        <position position="84"/>
    </location>
</feature>
<accession>A0A0E9NG44</accession>
<dbReference type="PROSITE" id="PS00175">
    <property type="entry name" value="PG_MUTASE"/>
    <property type="match status" value="1"/>
</dbReference>
<evidence type="ECO:0000313" key="5">
    <source>
        <dbReference type="Proteomes" id="UP000033140"/>
    </source>
</evidence>
<dbReference type="InterPro" id="IPR001345">
    <property type="entry name" value="PG/BPGM_mutase_AS"/>
</dbReference>
<proteinExistence type="predicted"/>
<evidence type="ECO:0000256" key="1">
    <source>
        <dbReference type="ARBA" id="ARBA00022801"/>
    </source>
</evidence>
<dbReference type="Proteomes" id="UP000033140">
    <property type="component" value="Unassembled WGS sequence"/>
</dbReference>
<dbReference type="SMART" id="SM00855">
    <property type="entry name" value="PGAM"/>
    <property type="match status" value="1"/>
</dbReference>
<dbReference type="EMBL" id="BACD03000016">
    <property type="protein sequence ID" value="GAO48661.1"/>
    <property type="molecule type" value="Genomic_DNA"/>
</dbReference>
<dbReference type="AlphaFoldDB" id="A0A0E9NG44"/>